<dbReference type="Proteomes" id="UP000242520">
    <property type="component" value="Unassembled WGS sequence"/>
</dbReference>
<name>A0A1M5Q1I2_9FIRM</name>
<sequence length="91" mass="10443">MYKLKNYMEEMVDVILEKVLQKYEGICKCEKCILDIKAIALNNLSPKYCVTQKGKVFVKLNEMDSQFNADIMNQLVKAIEIVSKNPHSGVE</sequence>
<protein>
    <submittedName>
        <fullName evidence="1">Competence protein ComFB</fullName>
    </submittedName>
</protein>
<dbReference type="STRING" id="1123350.SAMN02744040_00734"/>
<evidence type="ECO:0000313" key="2">
    <source>
        <dbReference type="Proteomes" id="UP000242520"/>
    </source>
</evidence>
<dbReference type="OrthoDB" id="5616024at2"/>
<dbReference type="InterPro" id="IPR019657">
    <property type="entry name" value="ComFB"/>
</dbReference>
<evidence type="ECO:0000313" key="1">
    <source>
        <dbReference type="EMBL" id="SHH07800.1"/>
    </source>
</evidence>
<gene>
    <name evidence="1" type="ORF">SAMN02744040_00734</name>
</gene>
<accession>A0A1M5Q1I2</accession>
<dbReference type="EMBL" id="FQXH01000007">
    <property type="protein sequence ID" value="SHH07800.1"/>
    <property type="molecule type" value="Genomic_DNA"/>
</dbReference>
<dbReference type="RefSeq" id="WP_072723741.1">
    <property type="nucleotide sequence ID" value="NZ_FQXH01000007.1"/>
</dbReference>
<dbReference type="AlphaFoldDB" id="A0A1M5Q1I2"/>
<proteinExistence type="predicted"/>
<dbReference type="Pfam" id="PF10719">
    <property type="entry name" value="ComFB"/>
    <property type="match status" value="1"/>
</dbReference>
<reference evidence="2" key="1">
    <citation type="submission" date="2016-11" db="EMBL/GenBank/DDBJ databases">
        <authorList>
            <person name="Varghese N."/>
            <person name="Submissions S."/>
        </authorList>
    </citation>
    <scope>NUCLEOTIDE SEQUENCE [LARGE SCALE GENOMIC DNA]</scope>
    <source>
        <strain evidence="2">DSM 15285</strain>
    </source>
</reference>
<organism evidence="1 2">
    <name type="scientific">Tepidibacter thalassicus DSM 15285</name>
    <dbReference type="NCBI Taxonomy" id="1123350"/>
    <lineage>
        <taxon>Bacteria</taxon>
        <taxon>Bacillati</taxon>
        <taxon>Bacillota</taxon>
        <taxon>Clostridia</taxon>
        <taxon>Peptostreptococcales</taxon>
        <taxon>Peptostreptococcaceae</taxon>
        <taxon>Tepidibacter</taxon>
    </lineage>
</organism>
<keyword evidence="2" id="KW-1185">Reference proteome</keyword>